<dbReference type="InterPro" id="IPR036047">
    <property type="entry name" value="F-box-like_dom_sf"/>
</dbReference>
<dbReference type="PROSITE" id="PS50181">
    <property type="entry name" value="FBOX"/>
    <property type="match status" value="1"/>
</dbReference>
<name>A0AAV1E807_OLDCO</name>
<dbReference type="CDD" id="cd22160">
    <property type="entry name" value="F-box_AtFBL13-like"/>
    <property type="match status" value="1"/>
</dbReference>
<protein>
    <submittedName>
        <fullName evidence="2">OLC1v1016821C1</fullName>
    </submittedName>
</protein>
<feature type="domain" description="F-box" evidence="1">
    <location>
        <begin position="25"/>
        <end position="79"/>
    </location>
</feature>
<dbReference type="AlphaFoldDB" id="A0AAV1E807"/>
<dbReference type="SUPFAM" id="SSF81383">
    <property type="entry name" value="F-box domain"/>
    <property type="match status" value="1"/>
</dbReference>
<reference evidence="2" key="1">
    <citation type="submission" date="2023-03" db="EMBL/GenBank/DDBJ databases">
        <authorList>
            <person name="Julca I."/>
        </authorList>
    </citation>
    <scope>NUCLEOTIDE SEQUENCE</scope>
</reference>
<keyword evidence="3" id="KW-1185">Reference proteome</keyword>
<sequence length="124" mass="14588">MDSLKAKKVTSDFRLKKCAKKEQPPDRISHLPNEILVHTLSFLTLEDAIETSVLSKRWRDLWLNVARLDFDSQKFWKGMADTVQPNSATVLESNRHENVEWVNKVVQSHKSVVWDVFRIRFFFS</sequence>
<dbReference type="Gene3D" id="1.20.1280.50">
    <property type="match status" value="1"/>
</dbReference>
<evidence type="ECO:0000313" key="3">
    <source>
        <dbReference type="Proteomes" id="UP001161247"/>
    </source>
</evidence>
<gene>
    <name evidence="2" type="ORF">OLC1_LOCUS22266</name>
</gene>
<accession>A0AAV1E807</accession>
<dbReference type="InterPro" id="IPR053781">
    <property type="entry name" value="F-box_AtFBL13-like"/>
</dbReference>
<dbReference type="EMBL" id="OX459125">
    <property type="protein sequence ID" value="CAI9115820.1"/>
    <property type="molecule type" value="Genomic_DNA"/>
</dbReference>
<evidence type="ECO:0000313" key="2">
    <source>
        <dbReference type="EMBL" id="CAI9115820.1"/>
    </source>
</evidence>
<dbReference type="Pfam" id="PF00646">
    <property type="entry name" value="F-box"/>
    <property type="match status" value="1"/>
</dbReference>
<proteinExistence type="predicted"/>
<organism evidence="2 3">
    <name type="scientific">Oldenlandia corymbosa var. corymbosa</name>
    <dbReference type="NCBI Taxonomy" id="529605"/>
    <lineage>
        <taxon>Eukaryota</taxon>
        <taxon>Viridiplantae</taxon>
        <taxon>Streptophyta</taxon>
        <taxon>Embryophyta</taxon>
        <taxon>Tracheophyta</taxon>
        <taxon>Spermatophyta</taxon>
        <taxon>Magnoliopsida</taxon>
        <taxon>eudicotyledons</taxon>
        <taxon>Gunneridae</taxon>
        <taxon>Pentapetalae</taxon>
        <taxon>asterids</taxon>
        <taxon>lamiids</taxon>
        <taxon>Gentianales</taxon>
        <taxon>Rubiaceae</taxon>
        <taxon>Rubioideae</taxon>
        <taxon>Spermacoceae</taxon>
        <taxon>Hedyotis-Oldenlandia complex</taxon>
        <taxon>Oldenlandia</taxon>
    </lineage>
</organism>
<dbReference type="PANTHER" id="PTHR31293">
    <property type="entry name" value="RNI-LIKE SUPERFAMILY PROTEIN"/>
    <property type="match status" value="1"/>
</dbReference>
<dbReference type="PANTHER" id="PTHR31293:SF12">
    <property type="entry name" value="RNI-LIKE SUPERFAMILY PROTEIN"/>
    <property type="match status" value="1"/>
</dbReference>
<evidence type="ECO:0000259" key="1">
    <source>
        <dbReference type="PROSITE" id="PS50181"/>
    </source>
</evidence>
<dbReference type="InterPro" id="IPR001810">
    <property type="entry name" value="F-box_dom"/>
</dbReference>
<dbReference type="InterPro" id="IPR055294">
    <property type="entry name" value="FBL60-like"/>
</dbReference>
<dbReference type="Proteomes" id="UP001161247">
    <property type="component" value="Chromosome 8"/>
</dbReference>